<feature type="transmembrane region" description="Helical" evidence="1">
    <location>
        <begin position="49"/>
        <end position="72"/>
    </location>
</feature>
<gene>
    <name evidence="2" type="ORF">CEXT_85061</name>
</gene>
<protein>
    <submittedName>
        <fullName evidence="2">Uncharacterized protein</fullName>
    </submittedName>
</protein>
<sequence length="148" mass="16682">MVAGSIHFCGNHRSCLEKKDWDGVACISMLVFRNQNTETPELGSRFLKASVFLVFLFGTLMCMLGTVMRFGFKDIVVFLSEITKTVDNANEDYYLLKPTLVKTRVVGVDSGKYEIEFTGREDIHINAVVAYCFDSLKNADAKLHYCSD</sequence>
<accession>A0AAV4UE34</accession>
<keyword evidence="1" id="KW-0472">Membrane</keyword>
<dbReference type="EMBL" id="BPLR01012721">
    <property type="protein sequence ID" value="GIY56049.1"/>
    <property type="molecule type" value="Genomic_DNA"/>
</dbReference>
<keyword evidence="1" id="KW-1133">Transmembrane helix</keyword>
<name>A0AAV4UE34_CAEEX</name>
<comment type="caution">
    <text evidence="2">The sequence shown here is derived from an EMBL/GenBank/DDBJ whole genome shotgun (WGS) entry which is preliminary data.</text>
</comment>
<evidence type="ECO:0000313" key="2">
    <source>
        <dbReference type="EMBL" id="GIY56049.1"/>
    </source>
</evidence>
<keyword evidence="1" id="KW-0812">Transmembrane</keyword>
<keyword evidence="3" id="KW-1185">Reference proteome</keyword>
<evidence type="ECO:0000256" key="1">
    <source>
        <dbReference type="SAM" id="Phobius"/>
    </source>
</evidence>
<evidence type="ECO:0000313" key="3">
    <source>
        <dbReference type="Proteomes" id="UP001054945"/>
    </source>
</evidence>
<dbReference type="AlphaFoldDB" id="A0AAV4UE34"/>
<reference evidence="2 3" key="1">
    <citation type="submission" date="2021-06" db="EMBL/GenBank/DDBJ databases">
        <title>Caerostris extrusa draft genome.</title>
        <authorList>
            <person name="Kono N."/>
            <person name="Arakawa K."/>
        </authorList>
    </citation>
    <scope>NUCLEOTIDE SEQUENCE [LARGE SCALE GENOMIC DNA]</scope>
</reference>
<proteinExistence type="predicted"/>
<organism evidence="2 3">
    <name type="scientific">Caerostris extrusa</name>
    <name type="common">Bark spider</name>
    <name type="synonym">Caerostris bankana</name>
    <dbReference type="NCBI Taxonomy" id="172846"/>
    <lineage>
        <taxon>Eukaryota</taxon>
        <taxon>Metazoa</taxon>
        <taxon>Ecdysozoa</taxon>
        <taxon>Arthropoda</taxon>
        <taxon>Chelicerata</taxon>
        <taxon>Arachnida</taxon>
        <taxon>Araneae</taxon>
        <taxon>Araneomorphae</taxon>
        <taxon>Entelegynae</taxon>
        <taxon>Araneoidea</taxon>
        <taxon>Araneidae</taxon>
        <taxon>Caerostris</taxon>
    </lineage>
</organism>
<dbReference type="Proteomes" id="UP001054945">
    <property type="component" value="Unassembled WGS sequence"/>
</dbReference>